<dbReference type="InterPro" id="IPR000792">
    <property type="entry name" value="Tscrpt_reg_LuxR_C"/>
</dbReference>
<reference evidence="4 5" key="1">
    <citation type="submission" date="2016-11" db="EMBL/GenBank/DDBJ databases">
        <title>Rahnella oryzae sp. nov., isolated from rice root.</title>
        <authorList>
            <person name="Zhang X.-X."/>
            <person name="Zhang J."/>
        </authorList>
    </citation>
    <scope>NUCLEOTIDE SEQUENCE [LARGE SCALE GENOMIC DNA]</scope>
    <source>
        <strain evidence="4 5">J11-6</strain>
    </source>
</reference>
<comment type="caution">
    <text evidence="4">The sequence shown here is derived from an EMBL/GenBank/DDBJ whole genome shotgun (WGS) entry which is preliminary data.</text>
</comment>
<dbReference type="Pfam" id="PF00196">
    <property type="entry name" value="GerE"/>
    <property type="match status" value="1"/>
</dbReference>
<dbReference type="Proteomes" id="UP000216021">
    <property type="component" value="Unassembled WGS sequence"/>
</dbReference>
<dbReference type="OrthoDB" id="6623825at2"/>
<dbReference type="GO" id="GO:0003677">
    <property type="term" value="F:DNA binding"/>
    <property type="evidence" value="ECO:0007669"/>
    <property type="project" value="UniProtKB-KW"/>
</dbReference>
<organism evidence="4 5">
    <name type="scientific">Serratia oryzae</name>
    <dbReference type="NCBI Taxonomy" id="2034155"/>
    <lineage>
        <taxon>Bacteria</taxon>
        <taxon>Pseudomonadati</taxon>
        <taxon>Pseudomonadota</taxon>
        <taxon>Gammaproteobacteria</taxon>
        <taxon>Enterobacterales</taxon>
        <taxon>Yersiniaceae</taxon>
        <taxon>Serratia</taxon>
    </lineage>
</organism>
<protein>
    <recommendedName>
        <fullName evidence="3">HTH luxR-type domain-containing protein</fullName>
    </recommendedName>
</protein>
<keyword evidence="2" id="KW-0732">Signal</keyword>
<evidence type="ECO:0000256" key="1">
    <source>
        <dbReference type="ARBA" id="ARBA00023125"/>
    </source>
</evidence>
<evidence type="ECO:0000259" key="3">
    <source>
        <dbReference type="Pfam" id="PF00196"/>
    </source>
</evidence>
<dbReference type="InterPro" id="IPR036388">
    <property type="entry name" value="WH-like_DNA-bd_sf"/>
</dbReference>
<accession>A0A1S8CG49</accession>
<dbReference type="STRING" id="2034155.BMI79_15770"/>
<dbReference type="InterPro" id="IPR016032">
    <property type="entry name" value="Sig_transdc_resp-reg_C-effctor"/>
</dbReference>
<dbReference type="RefSeq" id="WP_076943169.1">
    <property type="nucleotide sequence ID" value="NZ_MOXD01000009.1"/>
</dbReference>
<dbReference type="EMBL" id="MOXD01000009">
    <property type="protein sequence ID" value="OMQ21031.1"/>
    <property type="molecule type" value="Genomic_DNA"/>
</dbReference>
<sequence>MKLNKLMLATVIAFTAASVAQAASNQGSGMLHRSQETISAHKRSAMRKLNVNKNRELHRVLLSQLRLG</sequence>
<feature type="chain" id="PRO_5010552942" description="HTH luxR-type domain-containing protein" evidence="2">
    <location>
        <begin position="23"/>
        <end position="68"/>
    </location>
</feature>
<evidence type="ECO:0000313" key="4">
    <source>
        <dbReference type="EMBL" id="OMQ21031.1"/>
    </source>
</evidence>
<dbReference type="GO" id="GO:0006355">
    <property type="term" value="P:regulation of DNA-templated transcription"/>
    <property type="evidence" value="ECO:0007669"/>
    <property type="project" value="InterPro"/>
</dbReference>
<gene>
    <name evidence="4" type="ORF">BMI79_15770</name>
</gene>
<name>A0A1S8CG49_9GAMM</name>
<feature type="signal peptide" evidence="2">
    <location>
        <begin position="1"/>
        <end position="22"/>
    </location>
</feature>
<dbReference type="Gene3D" id="1.10.10.10">
    <property type="entry name" value="Winged helix-like DNA-binding domain superfamily/Winged helix DNA-binding domain"/>
    <property type="match status" value="1"/>
</dbReference>
<dbReference type="AlphaFoldDB" id="A0A1S8CG49"/>
<dbReference type="SUPFAM" id="SSF46894">
    <property type="entry name" value="C-terminal effector domain of the bipartite response regulators"/>
    <property type="match status" value="1"/>
</dbReference>
<evidence type="ECO:0000256" key="2">
    <source>
        <dbReference type="SAM" id="SignalP"/>
    </source>
</evidence>
<feature type="domain" description="HTH luxR-type" evidence="3">
    <location>
        <begin position="28"/>
        <end position="60"/>
    </location>
</feature>
<keyword evidence="5" id="KW-1185">Reference proteome</keyword>
<keyword evidence="1" id="KW-0238">DNA-binding</keyword>
<evidence type="ECO:0000313" key="5">
    <source>
        <dbReference type="Proteomes" id="UP000216021"/>
    </source>
</evidence>
<proteinExistence type="predicted"/>